<feature type="domain" description="C2H2-type" evidence="9">
    <location>
        <begin position="389"/>
        <end position="416"/>
    </location>
</feature>
<dbReference type="RefSeq" id="XP_025408541.1">
    <property type="nucleotide sequence ID" value="XM_025552756.1"/>
</dbReference>
<evidence type="ECO:0000256" key="7">
    <source>
        <dbReference type="SAM" id="MobiDB-lite"/>
    </source>
</evidence>
<reference evidence="11 12" key="1">
    <citation type="submission" date="2025-04" db="UniProtKB">
        <authorList>
            <consortium name="RefSeq"/>
        </authorList>
    </citation>
    <scope>IDENTIFICATION</scope>
    <source>
        <tissue evidence="11 12">Whole body</tissue>
    </source>
</reference>
<dbReference type="GO" id="GO:0006357">
    <property type="term" value="P:regulation of transcription by RNA polymerase II"/>
    <property type="evidence" value="ECO:0007669"/>
    <property type="project" value="TreeGrafter"/>
</dbReference>
<dbReference type="GO" id="GO:0003006">
    <property type="term" value="P:developmental process involved in reproduction"/>
    <property type="evidence" value="ECO:0007669"/>
    <property type="project" value="UniProtKB-ARBA"/>
</dbReference>
<proteinExistence type="predicted"/>
<dbReference type="SUPFAM" id="SSF54695">
    <property type="entry name" value="POZ domain"/>
    <property type="match status" value="1"/>
</dbReference>
<evidence type="ECO:0000256" key="5">
    <source>
        <dbReference type="ARBA" id="ARBA00023242"/>
    </source>
</evidence>
<comment type="subcellular location">
    <subcellularLocation>
        <location evidence="1">Nucleus</location>
    </subcellularLocation>
</comment>
<dbReference type="PROSITE" id="PS50097">
    <property type="entry name" value="BTB"/>
    <property type="match status" value="1"/>
</dbReference>
<evidence type="ECO:0000256" key="6">
    <source>
        <dbReference type="PROSITE-ProRule" id="PRU00042"/>
    </source>
</evidence>
<keyword evidence="2" id="KW-0479">Metal-binding</keyword>
<dbReference type="SMART" id="SM00225">
    <property type="entry name" value="BTB"/>
    <property type="match status" value="1"/>
</dbReference>
<keyword evidence="4" id="KW-0862">Zinc</keyword>
<evidence type="ECO:0000313" key="13">
    <source>
        <dbReference type="RefSeq" id="XP_025408538.1"/>
    </source>
</evidence>
<dbReference type="InterPro" id="IPR036236">
    <property type="entry name" value="Znf_C2H2_sf"/>
</dbReference>
<dbReference type="PANTHER" id="PTHR23110:SF104">
    <property type="entry name" value="MATERNAL GENE REQUIRED FOR MEIOSIS, ISOFORM H"/>
    <property type="match status" value="1"/>
</dbReference>
<dbReference type="PROSITE" id="PS50157">
    <property type="entry name" value="ZINC_FINGER_C2H2_2"/>
    <property type="match status" value="5"/>
</dbReference>
<feature type="compositionally biased region" description="Low complexity" evidence="7">
    <location>
        <begin position="158"/>
        <end position="167"/>
    </location>
</feature>
<feature type="domain" description="C2H2-type" evidence="9">
    <location>
        <begin position="590"/>
        <end position="617"/>
    </location>
</feature>
<name>A0A8B8FD65_9HEMI</name>
<dbReference type="FunFam" id="3.30.160.60:FF:001448">
    <property type="entry name" value="Zinc finger and BTB domain containing 7a"/>
    <property type="match status" value="1"/>
</dbReference>
<feature type="region of interest" description="Disordered" evidence="7">
    <location>
        <begin position="116"/>
        <end position="209"/>
    </location>
</feature>
<sequence>MGSEHYCLRWNNHQNNLLGVFSQLLQEESLVDVTLACSEEGRLIRAHKVVLSACSAYFKALFLDHPTRHPIVVLKDVQFAELRDLVEFMYRGEVNVDHRQLTTLLKTAESLKVKGLADMARPSDGDEDTVGDRVELLPADRDDEPMEPEDLRPLSRCRTPVPTESRTPSPPPTESDDNLSMQSEPSDMTTVDRHDRPSPSGSGLPPVQQVPLFLKKEADCDKTDDRSIQGESSSEYRSIPDPEVCLVEGVFNTLAAYRSQVSVLQQGFSAFSRFSTLPHVYNTESSVSLYSVLQQQGLIGPCVSSSDEVASRCLIRCAICLAGFPSTWLLEQHTALQHTGQPVRGHGGDGGDEKPFQCDQCGQSYRYRSAYLKHREQNHRARLPADKLFTCDICGMQFRYLKSFKKHRLNHALERLQRDVPSAITAAHSDDSRDVPATPTTTKSLASDSQVTSTNEVVSTDPTHMSAVATAATPGTGSQKVVAGGDTAISPTPSSLFNMLRTNAQRTAAVAAAASGTTTPAAAAVAVAAAAITAATANNNNGGNINNNNNNNNNNNRDAKSFACPFCGKCVRSKENLKLHVRKHTGERPFACLFCGRAFGGKSDLTRHLRIHTGERPYHCEMCGKCFARADYLSKHLTTHIHNSHQR</sequence>
<dbReference type="Gene3D" id="3.30.710.10">
    <property type="entry name" value="Potassium Channel Kv1.1, Chain A"/>
    <property type="match status" value="1"/>
</dbReference>
<evidence type="ECO:0000313" key="10">
    <source>
        <dbReference type="Proteomes" id="UP000694846"/>
    </source>
</evidence>
<evidence type="ECO:0000313" key="12">
    <source>
        <dbReference type="RefSeq" id="XP_025408537.1"/>
    </source>
</evidence>
<dbReference type="FunFam" id="3.30.160.60:FF:002343">
    <property type="entry name" value="Zinc finger protein 33A"/>
    <property type="match status" value="1"/>
</dbReference>
<dbReference type="InterPro" id="IPR051095">
    <property type="entry name" value="Dros_DevTransReg"/>
</dbReference>
<feature type="compositionally biased region" description="Polar residues" evidence="7">
    <location>
        <begin position="178"/>
        <end position="189"/>
    </location>
</feature>
<evidence type="ECO:0000313" key="11">
    <source>
        <dbReference type="RefSeq" id="XP_025408535.1"/>
    </source>
</evidence>
<feature type="region of interest" description="Disordered" evidence="7">
    <location>
        <begin position="218"/>
        <end position="237"/>
    </location>
</feature>
<dbReference type="GO" id="GO:0048513">
    <property type="term" value="P:animal organ development"/>
    <property type="evidence" value="ECO:0007669"/>
    <property type="project" value="UniProtKB-ARBA"/>
</dbReference>
<feature type="compositionally biased region" description="Basic and acidic residues" evidence="7">
    <location>
        <begin position="218"/>
        <end position="228"/>
    </location>
</feature>
<dbReference type="GO" id="GO:0008270">
    <property type="term" value="F:zinc ion binding"/>
    <property type="evidence" value="ECO:0007669"/>
    <property type="project" value="UniProtKB-KW"/>
</dbReference>
<dbReference type="GO" id="GO:0005634">
    <property type="term" value="C:nucleus"/>
    <property type="evidence" value="ECO:0007669"/>
    <property type="project" value="UniProtKB-SubCell"/>
</dbReference>
<dbReference type="CDD" id="cd18315">
    <property type="entry name" value="BTB_POZ_BAB-like"/>
    <property type="match status" value="1"/>
</dbReference>
<dbReference type="RefSeq" id="XP_025408539.1">
    <property type="nucleotide sequence ID" value="XM_025552754.1"/>
</dbReference>
<dbReference type="Proteomes" id="UP000694846">
    <property type="component" value="Unplaced"/>
</dbReference>
<dbReference type="PANTHER" id="PTHR23110">
    <property type="entry name" value="BTB DOMAIN TRANSCRIPTION FACTOR"/>
    <property type="match status" value="1"/>
</dbReference>
<evidence type="ECO:0000256" key="2">
    <source>
        <dbReference type="ARBA" id="ARBA00022723"/>
    </source>
</evidence>
<feature type="domain" description="C2H2-type" evidence="9">
    <location>
        <begin position="356"/>
        <end position="384"/>
    </location>
</feature>
<dbReference type="Gene3D" id="3.30.160.60">
    <property type="entry name" value="Classic Zinc Finger"/>
    <property type="match status" value="4"/>
</dbReference>
<feature type="region of interest" description="Disordered" evidence="7">
    <location>
        <begin position="425"/>
        <end position="453"/>
    </location>
</feature>
<dbReference type="RefSeq" id="XP_025408540.1">
    <property type="nucleotide sequence ID" value="XM_025552755.1"/>
</dbReference>
<evidence type="ECO:0000256" key="4">
    <source>
        <dbReference type="ARBA" id="ARBA00022833"/>
    </source>
</evidence>
<feature type="compositionally biased region" description="Basic and acidic residues" evidence="7">
    <location>
        <begin position="130"/>
        <end position="140"/>
    </location>
</feature>
<protein>
    <submittedName>
        <fullName evidence="11 12">Myeloid zinc finger 1-like</fullName>
    </submittedName>
</protein>
<dbReference type="RefSeq" id="XP_025408537.1">
    <property type="nucleotide sequence ID" value="XM_025552752.1"/>
</dbReference>
<dbReference type="GeneID" id="112682231"/>
<dbReference type="RefSeq" id="XP_025408538.1">
    <property type="nucleotide sequence ID" value="XM_025552753.1"/>
</dbReference>
<dbReference type="Pfam" id="PF00651">
    <property type="entry name" value="BTB"/>
    <property type="match status" value="1"/>
</dbReference>
<dbReference type="InterPro" id="IPR011333">
    <property type="entry name" value="SKP1/BTB/POZ_sf"/>
</dbReference>
<feature type="domain" description="C2H2-type" evidence="9">
    <location>
        <begin position="618"/>
        <end position="647"/>
    </location>
</feature>
<evidence type="ECO:0000313" key="16">
    <source>
        <dbReference type="RefSeq" id="XP_025408541.1"/>
    </source>
</evidence>
<dbReference type="GO" id="GO:0048666">
    <property type="term" value="P:neuron development"/>
    <property type="evidence" value="ECO:0007669"/>
    <property type="project" value="UniProtKB-ARBA"/>
</dbReference>
<dbReference type="SMART" id="SM00355">
    <property type="entry name" value="ZnF_C2H2"/>
    <property type="match status" value="6"/>
</dbReference>
<feature type="domain" description="C2H2-type" evidence="9">
    <location>
        <begin position="562"/>
        <end position="589"/>
    </location>
</feature>
<evidence type="ECO:0000259" key="8">
    <source>
        <dbReference type="PROSITE" id="PS50097"/>
    </source>
</evidence>
<feature type="compositionally biased region" description="Polar residues" evidence="7">
    <location>
        <begin position="438"/>
        <end position="453"/>
    </location>
</feature>
<dbReference type="InterPro" id="IPR000210">
    <property type="entry name" value="BTB/POZ_dom"/>
</dbReference>
<dbReference type="OrthoDB" id="10261408at2759"/>
<gene>
    <name evidence="11 12 13 14 15 16" type="primary">LOC112682231</name>
</gene>
<organism evidence="10 16">
    <name type="scientific">Sipha flava</name>
    <name type="common">yellow sugarcane aphid</name>
    <dbReference type="NCBI Taxonomy" id="143950"/>
    <lineage>
        <taxon>Eukaryota</taxon>
        <taxon>Metazoa</taxon>
        <taxon>Ecdysozoa</taxon>
        <taxon>Arthropoda</taxon>
        <taxon>Hexapoda</taxon>
        <taxon>Insecta</taxon>
        <taxon>Pterygota</taxon>
        <taxon>Neoptera</taxon>
        <taxon>Paraneoptera</taxon>
        <taxon>Hemiptera</taxon>
        <taxon>Sternorrhyncha</taxon>
        <taxon>Aphidomorpha</taxon>
        <taxon>Aphidoidea</taxon>
        <taxon>Aphididae</taxon>
        <taxon>Sipha</taxon>
    </lineage>
</organism>
<accession>A0A8B8FD65</accession>
<dbReference type="SUPFAM" id="SSF57667">
    <property type="entry name" value="beta-beta-alpha zinc fingers"/>
    <property type="match status" value="3"/>
</dbReference>
<evidence type="ECO:0000259" key="9">
    <source>
        <dbReference type="PROSITE" id="PS50157"/>
    </source>
</evidence>
<keyword evidence="3 6" id="KW-0863">Zinc-finger</keyword>
<dbReference type="InterPro" id="IPR013087">
    <property type="entry name" value="Znf_C2H2_type"/>
</dbReference>
<keyword evidence="5" id="KW-0539">Nucleus</keyword>
<feature type="domain" description="BTB" evidence="8">
    <location>
        <begin position="31"/>
        <end position="98"/>
    </location>
</feature>
<dbReference type="PROSITE" id="PS00028">
    <property type="entry name" value="ZINC_FINGER_C2H2_1"/>
    <property type="match status" value="6"/>
</dbReference>
<dbReference type="AlphaFoldDB" id="A0A8B8FD65"/>
<evidence type="ECO:0000256" key="1">
    <source>
        <dbReference type="ARBA" id="ARBA00004123"/>
    </source>
</evidence>
<evidence type="ECO:0000313" key="14">
    <source>
        <dbReference type="RefSeq" id="XP_025408539.1"/>
    </source>
</evidence>
<evidence type="ECO:0000256" key="3">
    <source>
        <dbReference type="ARBA" id="ARBA00022771"/>
    </source>
</evidence>
<dbReference type="Pfam" id="PF00096">
    <property type="entry name" value="zf-C2H2"/>
    <property type="match status" value="5"/>
</dbReference>
<dbReference type="RefSeq" id="XP_025408535.1">
    <property type="nucleotide sequence ID" value="XM_025552750.1"/>
</dbReference>
<keyword evidence="10" id="KW-1185">Reference proteome</keyword>
<evidence type="ECO:0000313" key="15">
    <source>
        <dbReference type="RefSeq" id="XP_025408540.1"/>
    </source>
</evidence>